<name>A0A891EZ09_9VIRU</name>
<comment type="subcellular location">
    <subcellularLocation>
        <location evidence="1">Host nucleus</location>
    </subcellularLocation>
</comment>
<dbReference type="InterPro" id="IPR001257">
    <property type="entry name" value="Parvovirus_NS1_helicase"/>
</dbReference>
<dbReference type="GeneID" id="80543833"/>
<evidence type="ECO:0000256" key="3">
    <source>
        <dbReference type="ARBA" id="ARBA00022705"/>
    </source>
</evidence>
<keyword evidence="8" id="KW-1185">Reference proteome</keyword>
<dbReference type="SUPFAM" id="SSF52540">
    <property type="entry name" value="P-loop containing nucleoside triphosphate hydrolases"/>
    <property type="match status" value="1"/>
</dbReference>
<evidence type="ECO:0000256" key="2">
    <source>
        <dbReference type="ARBA" id="ARBA00022562"/>
    </source>
</evidence>
<feature type="compositionally biased region" description="Basic and acidic residues" evidence="6">
    <location>
        <begin position="204"/>
        <end position="215"/>
    </location>
</feature>
<keyword evidence="5" id="KW-0067">ATP-binding</keyword>
<evidence type="ECO:0000256" key="1">
    <source>
        <dbReference type="ARBA" id="ARBA00004147"/>
    </source>
</evidence>
<dbReference type="Pfam" id="PF01057">
    <property type="entry name" value="Parvo_NS1"/>
    <property type="match status" value="1"/>
</dbReference>
<evidence type="ECO:0000256" key="6">
    <source>
        <dbReference type="SAM" id="MobiDB-lite"/>
    </source>
</evidence>
<dbReference type="InterPro" id="IPR027417">
    <property type="entry name" value="P-loop_NTPase"/>
</dbReference>
<evidence type="ECO:0000256" key="4">
    <source>
        <dbReference type="ARBA" id="ARBA00022741"/>
    </source>
</evidence>
<dbReference type="RefSeq" id="YP_010804989.1">
    <property type="nucleotide sequence ID" value="NC_077097.1"/>
</dbReference>
<organism evidence="7 8">
    <name type="scientific">Duck-associated ambidensovirus 1</name>
    <dbReference type="NCBI Taxonomy" id="2810799"/>
    <lineage>
        <taxon>Viruses</taxon>
        <taxon>Monodnaviria</taxon>
        <taxon>Shotokuvirae</taxon>
        <taxon>Cossaviricota</taxon>
        <taxon>Quintoviricetes</taxon>
        <taxon>Piccovirales</taxon>
        <taxon>Parvoviridae</taxon>
        <taxon>Densovirinae</taxon>
        <taxon>Protoambidensovirus</taxon>
        <taxon>Protoambidensovirus incertum1</taxon>
    </lineage>
</organism>
<dbReference type="GO" id="GO:0005524">
    <property type="term" value="F:ATP binding"/>
    <property type="evidence" value="ECO:0007669"/>
    <property type="project" value="UniProtKB-KW"/>
</dbReference>
<dbReference type="Proteomes" id="UP001162093">
    <property type="component" value="Segment"/>
</dbReference>
<keyword evidence="3" id="KW-0235">DNA replication</keyword>
<evidence type="ECO:0000313" key="7">
    <source>
        <dbReference type="EMBL" id="QRK03666.1"/>
    </source>
</evidence>
<dbReference type="GO" id="GO:0019079">
    <property type="term" value="P:viral genome replication"/>
    <property type="evidence" value="ECO:0007669"/>
    <property type="project" value="InterPro"/>
</dbReference>
<sequence length="525" mass="61333">MDSGVVVPNNQQCNTSSEGRVFSYGYVPLRELEDSDPQNFESLVKLFEPIGDNFFGKLVAKDWTSSGTYISNVIVFSDYRERDVLHKYLIEQGELFRRDLFGFSFDNDHVHIIHSCAFSSSQCKCRWRKEIPCGNLRPGYRYRSKLGQWGRRDFLGAVLYFFFRKGGRKESWIEGRRQRLEDNLKGVQWEEVEEKVRNLLGPLEDKAGHDLRGGESDEEFGGSTSGKRKRRNGYQEVEKNQKRRLTKWQLISRKVSELLETTAICPLEGIKSEKCFLTDDFLTDPDNSNKINEAIKMWSYKINHFTLREFFNMYENGTKTDLIFSRSKIYYSLEESTELLDRLLIYQFDDDESQIKDFLQHLVNVVDFQPEDNPGSNIKCNTFLVYSQPSAGKNFFFDTLFALCLNLGQLGTANKSNCFAFQDAANRRIILWNEPNYESSMTDYLKTLFEGGDTKVRVKMLGDTHVKRTPIIILTNNYVNFMSDIAFKDRIKQYTWKAAPFLKDYLLKPYPLSFFNLLLKYEIKF</sequence>
<dbReference type="EMBL" id="MW306771">
    <property type="protein sequence ID" value="QRK03666.1"/>
    <property type="molecule type" value="Genomic_DNA"/>
</dbReference>
<evidence type="ECO:0000313" key="8">
    <source>
        <dbReference type="Proteomes" id="UP001162093"/>
    </source>
</evidence>
<dbReference type="KEGG" id="vg:80543833"/>
<dbReference type="InterPro" id="IPR014015">
    <property type="entry name" value="Helicase_SF3_DNA-vir"/>
</dbReference>
<protein>
    <submittedName>
        <fullName evidence="7">Nonstructural protein 1</fullName>
    </submittedName>
</protein>
<keyword evidence="2" id="KW-1048">Host nucleus</keyword>
<accession>A0A891EZ09</accession>
<proteinExistence type="predicted"/>
<dbReference type="PROSITE" id="PS51206">
    <property type="entry name" value="SF3_HELICASE_1"/>
    <property type="match status" value="1"/>
</dbReference>
<keyword evidence="4" id="KW-0547">Nucleotide-binding</keyword>
<dbReference type="GO" id="GO:0042025">
    <property type="term" value="C:host cell nucleus"/>
    <property type="evidence" value="ECO:0007669"/>
    <property type="project" value="UniProtKB-SubCell"/>
</dbReference>
<dbReference type="Gene3D" id="3.40.50.300">
    <property type="entry name" value="P-loop containing nucleotide triphosphate hydrolases"/>
    <property type="match status" value="1"/>
</dbReference>
<feature type="region of interest" description="Disordered" evidence="6">
    <location>
        <begin position="204"/>
        <end position="236"/>
    </location>
</feature>
<dbReference type="GO" id="GO:0006260">
    <property type="term" value="P:DNA replication"/>
    <property type="evidence" value="ECO:0007669"/>
    <property type="project" value="UniProtKB-KW"/>
</dbReference>
<gene>
    <name evidence="7" type="primary">NS1</name>
</gene>
<reference evidence="7" key="1">
    <citation type="journal article" date="2021" name="Viruses">
        <title>Investigating the Diversity and Host Range of Novel Parvoviruses from North American Ducks Using Epidemiology, Phylogenetics, Genome Structure, and Codon Usage Analysis.</title>
        <authorList>
            <person name="Canuti M."/>
            <person name="Verhoeven J.T.P."/>
            <person name="Munro H.J."/>
            <person name="Roul S."/>
            <person name="Ojkic D."/>
            <person name="Robertson G.J."/>
            <person name="Whitney H.G."/>
            <person name="Dufour S.C."/>
            <person name="Lang A.S."/>
        </authorList>
    </citation>
    <scope>NUCLEOTIDE SEQUENCE</scope>
    <source>
        <strain evidence="7">BE8</strain>
    </source>
</reference>
<evidence type="ECO:0000256" key="5">
    <source>
        <dbReference type="ARBA" id="ARBA00022840"/>
    </source>
</evidence>